<evidence type="ECO:0000256" key="1">
    <source>
        <dbReference type="SAM" id="MobiDB-lite"/>
    </source>
</evidence>
<reference evidence="3" key="2">
    <citation type="submission" date="2015-01" db="EMBL/GenBank/DDBJ databases">
        <title>Evolutionary Origins and Diversification of the Mycorrhizal Mutualists.</title>
        <authorList>
            <consortium name="DOE Joint Genome Institute"/>
            <consortium name="Mycorrhizal Genomics Consortium"/>
            <person name="Kohler A."/>
            <person name="Kuo A."/>
            <person name="Nagy L.G."/>
            <person name="Floudas D."/>
            <person name="Copeland A."/>
            <person name="Barry K.W."/>
            <person name="Cichocki N."/>
            <person name="Veneault-Fourrey C."/>
            <person name="LaButti K."/>
            <person name="Lindquist E.A."/>
            <person name="Lipzen A."/>
            <person name="Lundell T."/>
            <person name="Morin E."/>
            <person name="Murat C."/>
            <person name="Riley R."/>
            <person name="Ohm R."/>
            <person name="Sun H."/>
            <person name="Tunlid A."/>
            <person name="Henrissat B."/>
            <person name="Grigoriev I.V."/>
            <person name="Hibbett D.S."/>
            <person name="Martin F."/>
        </authorList>
    </citation>
    <scope>NUCLEOTIDE SEQUENCE [LARGE SCALE GENOMIC DNA]</scope>
    <source>
        <strain evidence="3">MUT 4182</strain>
    </source>
</reference>
<feature type="compositionally biased region" description="Basic and acidic residues" evidence="1">
    <location>
        <begin position="151"/>
        <end position="166"/>
    </location>
</feature>
<organism evidence="2 3">
    <name type="scientific">Tulasnella calospora MUT 4182</name>
    <dbReference type="NCBI Taxonomy" id="1051891"/>
    <lineage>
        <taxon>Eukaryota</taxon>
        <taxon>Fungi</taxon>
        <taxon>Dikarya</taxon>
        <taxon>Basidiomycota</taxon>
        <taxon>Agaricomycotina</taxon>
        <taxon>Agaricomycetes</taxon>
        <taxon>Cantharellales</taxon>
        <taxon>Tulasnellaceae</taxon>
        <taxon>Tulasnella</taxon>
    </lineage>
</organism>
<feature type="compositionally biased region" description="Basic and acidic residues" evidence="1">
    <location>
        <begin position="98"/>
        <end position="110"/>
    </location>
</feature>
<feature type="region of interest" description="Disordered" evidence="1">
    <location>
        <begin position="151"/>
        <end position="189"/>
    </location>
</feature>
<feature type="region of interest" description="Disordered" evidence="1">
    <location>
        <begin position="579"/>
        <end position="598"/>
    </location>
</feature>
<proteinExistence type="predicted"/>
<keyword evidence="3" id="KW-1185">Reference proteome</keyword>
<evidence type="ECO:0000313" key="3">
    <source>
        <dbReference type="Proteomes" id="UP000054248"/>
    </source>
</evidence>
<feature type="compositionally biased region" description="Basic and acidic residues" evidence="1">
    <location>
        <begin position="318"/>
        <end position="332"/>
    </location>
</feature>
<dbReference type="EMBL" id="KN823039">
    <property type="protein sequence ID" value="KIO25608.1"/>
    <property type="molecule type" value="Genomic_DNA"/>
</dbReference>
<feature type="compositionally biased region" description="Polar residues" evidence="1">
    <location>
        <begin position="113"/>
        <end position="123"/>
    </location>
</feature>
<feature type="region of interest" description="Disordered" evidence="1">
    <location>
        <begin position="405"/>
        <end position="443"/>
    </location>
</feature>
<feature type="region of interest" description="Disordered" evidence="1">
    <location>
        <begin position="29"/>
        <end position="129"/>
    </location>
</feature>
<accession>A0A0C3KVT6</accession>
<protein>
    <submittedName>
        <fullName evidence="2">Uncharacterized protein</fullName>
    </submittedName>
</protein>
<sequence>MGDKRNKIAKLSKTKRPAARKAVAAAAAKKSGVAASNDTTITAIETSNRRTTRSTKKPQVKETQSGNPGALVRDNSPLAPSVPGNVEEAAGDSQWTTQDKERLDNAKEARLTSPEQAASSENGTVAHEMPNVGKSQLAVGLDFILDRMEKEKLSDEEGLDHEANAEREEEYVDDSDEDGDEEEEEESEPAIVLEYQVAAADRLRNMSVSSAFTYKEHHRAIAGAMGFVDPKDVDALELVWKMSTAKKNELPAEYSGQKDLIKIINSYRVALEKEEKKKGDWAKKVKEGKTAGKKAPVPQDIVILVSNIGDGPKKGKGKKADDSKETSSAETKTDVTFYKSVRAEFPCAKDPMAVCFLDPFGNHHHVTPTDVNLWETLTKQNPEKYSMREIPDVIRASMNAGLIRRSAAAKQAPAPSGPSQSVPSSSAPNPHAQNATFPGSATPFPSHFGSADPSLMAMYHPPPFAFNPYIRPLGFDGGGFFGGPPSPARFDMAVEYPRVADWLQFAVDANPTRVSDDETYAHFGPILEKAGFRRINQLVSNKYVQITAETLKGLEIEVGFGSNILRWAAADCAKAERDHTHAHQKRMMPGPSYEGWSA</sequence>
<dbReference type="Proteomes" id="UP000054248">
    <property type="component" value="Unassembled WGS sequence"/>
</dbReference>
<name>A0A0C3KVT6_9AGAM</name>
<dbReference type="HOGENOM" id="CLU_032166_0_0_1"/>
<evidence type="ECO:0000313" key="2">
    <source>
        <dbReference type="EMBL" id="KIO25608.1"/>
    </source>
</evidence>
<feature type="compositionally biased region" description="Low complexity" evidence="1">
    <location>
        <begin position="406"/>
        <end position="430"/>
    </location>
</feature>
<gene>
    <name evidence="2" type="ORF">M407DRAFT_25103</name>
</gene>
<reference evidence="2 3" key="1">
    <citation type="submission" date="2014-04" db="EMBL/GenBank/DDBJ databases">
        <authorList>
            <consortium name="DOE Joint Genome Institute"/>
            <person name="Kuo A."/>
            <person name="Girlanda M."/>
            <person name="Perotto S."/>
            <person name="Kohler A."/>
            <person name="Nagy L.G."/>
            <person name="Floudas D."/>
            <person name="Copeland A."/>
            <person name="Barry K.W."/>
            <person name="Cichocki N."/>
            <person name="Veneault-Fourrey C."/>
            <person name="LaButti K."/>
            <person name="Lindquist E.A."/>
            <person name="Lipzen A."/>
            <person name="Lundell T."/>
            <person name="Morin E."/>
            <person name="Murat C."/>
            <person name="Sun H."/>
            <person name="Tunlid A."/>
            <person name="Henrissat B."/>
            <person name="Grigoriev I.V."/>
            <person name="Hibbett D.S."/>
            <person name="Martin F."/>
            <person name="Nordberg H.P."/>
            <person name="Cantor M.N."/>
            <person name="Hua S.X."/>
        </authorList>
    </citation>
    <scope>NUCLEOTIDE SEQUENCE [LARGE SCALE GENOMIC DNA]</scope>
    <source>
        <strain evidence="2 3">MUT 4182</strain>
    </source>
</reference>
<feature type="compositionally biased region" description="Acidic residues" evidence="1">
    <location>
        <begin position="167"/>
        <end position="188"/>
    </location>
</feature>
<feature type="region of interest" description="Disordered" evidence="1">
    <location>
        <begin position="312"/>
        <end position="332"/>
    </location>
</feature>
<dbReference type="AlphaFoldDB" id="A0A0C3KVT6"/>